<evidence type="ECO:0000313" key="2">
    <source>
        <dbReference type="Proteomes" id="UP000298471"/>
    </source>
</evidence>
<gene>
    <name evidence="1" type="ORF">E5K02_06405</name>
</gene>
<proteinExistence type="predicted"/>
<sequence>MDSLTRVETWLEAGKQIGKSAPVKENGNIVWWSVGVQKWQGIYKLYTDSFIESKPLDYDSDSEEIVEAADFETLSNLVSSKSPFKIEELAPLKGQKIFNPRF</sequence>
<dbReference type="EMBL" id="SRMB01000001">
    <property type="protein sequence ID" value="TGE29083.1"/>
    <property type="molecule type" value="Genomic_DNA"/>
</dbReference>
<dbReference type="RefSeq" id="WP_135393176.1">
    <property type="nucleotide sequence ID" value="NZ_SRMB01000001.1"/>
</dbReference>
<dbReference type="AlphaFoldDB" id="A0A4Z0QIK0"/>
<evidence type="ECO:0000313" key="1">
    <source>
        <dbReference type="EMBL" id="TGE29083.1"/>
    </source>
</evidence>
<name>A0A4Z0QIK0_9BACT</name>
<dbReference type="Proteomes" id="UP000298471">
    <property type="component" value="Unassembled WGS sequence"/>
</dbReference>
<accession>A0A4Z0QIK0</accession>
<protein>
    <submittedName>
        <fullName evidence="1">Uncharacterized protein</fullName>
    </submittedName>
</protein>
<reference evidence="1 2" key="1">
    <citation type="submission" date="2019-04" db="EMBL/GenBank/DDBJ databases">
        <authorList>
            <person name="Feng G."/>
            <person name="Zhang J."/>
            <person name="Zhu H."/>
        </authorList>
    </citation>
    <scope>NUCLEOTIDE SEQUENCE [LARGE SCALE GENOMIC DNA]</scope>
    <source>
        <strain evidence="1 2">9PBR-1</strain>
    </source>
</reference>
<comment type="caution">
    <text evidence="1">The sequence shown here is derived from an EMBL/GenBank/DDBJ whole genome shotgun (WGS) entry which is preliminary data.</text>
</comment>
<organism evidence="1 2">
    <name type="scientific">Hymenobacter metallicola</name>
    <dbReference type="NCBI Taxonomy" id="2563114"/>
    <lineage>
        <taxon>Bacteria</taxon>
        <taxon>Pseudomonadati</taxon>
        <taxon>Bacteroidota</taxon>
        <taxon>Cytophagia</taxon>
        <taxon>Cytophagales</taxon>
        <taxon>Hymenobacteraceae</taxon>
        <taxon>Hymenobacter</taxon>
    </lineage>
</organism>
<dbReference type="OrthoDB" id="5521206at2"/>
<keyword evidence="2" id="KW-1185">Reference proteome</keyword>